<feature type="region of interest" description="Disordered" evidence="1">
    <location>
        <begin position="49"/>
        <end position="99"/>
    </location>
</feature>
<keyword evidence="4" id="KW-1185">Reference proteome</keyword>
<accession>A0ABR4PM65</accession>
<evidence type="ECO:0000259" key="2">
    <source>
        <dbReference type="Pfam" id="PF09791"/>
    </source>
</evidence>
<dbReference type="PANTHER" id="PTHR21193">
    <property type="entry name" value="OXIDOREDUCTASE-LIKE DOMAIN-CONTAINING PROTEIN 1"/>
    <property type="match status" value="1"/>
</dbReference>
<organism evidence="3 4">
    <name type="scientific">Phlyctema vagabunda</name>
    <dbReference type="NCBI Taxonomy" id="108571"/>
    <lineage>
        <taxon>Eukaryota</taxon>
        <taxon>Fungi</taxon>
        <taxon>Dikarya</taxon>
        <taxon>Ascomycota</taxon>
        <taxon>Pezizomycotina</taxon>
        <taxon>Leotiomycetes</taxon>
        <taxon>Helotiales</taxon>
        <taxon>Dermateaceae</taxon>
        <taxon>Phlyctema</taxon>
    </lineage>
</organism>
<reference evidence="3 4" key="1">
    <citation type="submission" date="2024-06" db="EMBL/GenBank/DDBJ databases">
        <title>Complete genome of Phlyctema vagabunda strain 19-DSS-EL-015.</title>
        <authorList>
            <person name="Fiorenzani C."/>
        </authorList>
    </citation>
    <scope>NUCLEOTIDE SEQUENCE [LARGE SCALE GENOMIC DNA]</scope>
    <source>
        <strain evidence="3 4">19-DSS-EL-015</strain>
    </source>
</reference>
<feature type="domain" description="Oxidoreductase-like" evidence="2">
    <location>
        <begin position="102"/>
        <end position="144"/>
    </location>
</feature>
<comment type="caution">
    <text evidence="3">The sequence shown here is derived from an EMBL/GenBank/DDBJ whole genome shotgun (WGS) entry which is preliminary data.</text>
</comment>
<feature type="compositionally biased region" description="Low complexity" evidence="1">
    <location>
        <begin position="49"/>
        <end position="73"/>
    </location>
</feature>
<feature type="region of interest" description="Disordered" evidence="1">
    <location>
        <begin position="151"/>
        <end position="203"/>
    </location>
</feature>
<gene>
    <name evidence="3" type="ORF">PVAG01_03706</name>
</gene>
<dbReference type="InterPro" id="IPR039251">
    <property type="entry name" value="OXLD1"/>
</dbReference>
<evidence type="ECO:0000313" key="4">
    <source>
        <dbReference type="Proteomes" id="UP001629113"/>
    </source>
</evidence>
<name>A0ABR4PM65_9HELO</name>
<evidence type="ECO:0000313" key="3">
    <source>
        <dbReference type="EMBL" id="KAL3424425.1"/>
    </source>
</evidence>
<feature type="compositionally biased region" description="Basic and acidic residues" evidence="1">
    <location>
        <begin position="89"/>
        <end position="99"/>
    </location>
</feature>
<evidence type="ECO:0000256" key="1">
    <source>
        <dbReference type="SAM" id="MobiDB-lite"/>
    </source>
</evidence>
<dbReference type="Proteomes" id="UP001629113">
    <property type="component" value="Unassembled WGS sequence"/>
</dbReference>
<dbReference type="Pfam" id="PF09791">
    <property type="entry name" value="Oxidored-like"/>
    <property type="match status" value="1"/>
</dbReference>
<sequence length="234" mass="25726">METRQFLRLSQHWRLSSPNRYIRHASSKPAASQRQAIPLGDYYASILSSPTSSVTSTSPSTTSSSDTPSTTSPEPKPAIIFSSRLTSPLERRSQIEKKSTKVAGIMVPPKPEEPDNCCMSGCVNCVWDQYRDEIEEWAAAQKQADIALQNQGHTKRQRKVKDSTSSLLDGGTTAQHTLVSMDDDGGGSESNWETGPGAEVKSEELFANIPVGIREFMKQEKKLKDKHAREASVG</sequence>
<dbReference type="InterPro" id="IPR019180">
    <property type="entry name" value="Oxidoreductase-like_N"/>
</dbReference>
<dbReference type="EMBL" id="JBFCZG010000003">
    <property type="protein sequence ID" value="KAL3424425.1"/>
    <property type="molecule type" value="Genomic_DNA"/>
</dbReference>
<proteinExistence type="predicted"/>
<dbReference type="PANTHER" id="PTHR21193:SF3">
    <property type="entry name" value="OXIDOREDUCTASE-LIKE DOMAIN-CONTAINING PROTEIN 1"/>
    <property type="match status" value="1"/>
</dbReference>
<protein>
    <submittedName>
        <fullName evidence="3">Oxidoreductase-like protein</fullName>
    </submittedName>
</protein>
<feature type="compositionally biased region" description="Polar residues" evidence="1">
    <location>
        <begin position="163"/>
        <end position="178"/>
    </location>
</feature>